<reference evidence="4" key="1">
    <citation type="journal article" date="2018" name="Front. Microbiol.">
        <title>Genome-Based Analysis Reveals the Taxonomy and Diversity of the Family Idiomarinaceae.</title>
        <authorList>
            <person name="Liu Y."/>
            <person name="Lai Q."/>
            <person name="Shao Z."/>
        </authorList>
    </citation>
    <scope>NUCLEOTIDE SEQUENCE [LARGE SCALE GENOMIC DNA]</scope>
    <source>
        <strain evidence="4">R22</strain>
    </source>
</reference>
<evidence type="ECO:0000256" key="2">
    <source>
        <dbReference type="SAM" id="Phobius"/>
    </source>
</evidence>
<keyword evidence="4" id="KW-1185">Reference proteome</keyword>
<evidence type="ECO:0000313" key="3">
    <source>
        <dbReference type="EMBL" id="RUO73174.1"/>
    </source>
</evidence>
<feature type="coiled-coil region" evidence="1">
    <location>
        <begin position="1"/>
        <end position="58"/>
    </location>
</feature>
<dbReference type="EMBL" id="PIQC01000001">
    <property type="protein sequence ID" value="RUO73174.1"/>
    <property type="molecule type" value="Genomic_DNA"/>
</dbReference>
<sequence length="130" mass="14382">MNEFNEELMGLNEEIVAILKELSQFKPSFYHAFAKGRLGDYTAALVELREQLSEVDQRLRPHTRIPGDYNSIQMVSGKLSVTFSIRNVVLTTLDEAQKMLNSHESQAGFKLSTNIALLAIVVSVLGVAAG</sequence>
<feature type="transmembrane region" description="Helical" evidence="2">
    <location>
        <begin position="107"/>
        <end position="129"/>
    </location>
</feature>
<keyword evidence="2" id="KW-0472">Membrane</keyword>
<dbReference type="AlphaFoldDB" id="A0A432Z5K0"/>
<name>A0A432Z5K0_9GAMM</name>
<accession>A0A432Z5K0</accession>
<organism evidence="3 4">
    <name type="scientific">Idiomarina ramblicola</name>
    <dbReference type="NCBI Taxonomy" id="263724"/>
    <lineage>
        <taxon>Bacteria</taxon>
        <taxon>Pseudomonadati</taxon>
        <taxon>Pseudomonadota</taxon>
        <taxon>Gammaproteobacteria</taxon>
        <taxon>Alteromonadales</taxon>
        <taxon>Idiomarinaceae</taxon>
        <taxon>Idiomarina</taxon>
    </lineage>
</organism>
<evidence type="ECO:0008006" key="5">
    <source>
        <dbReference type="Google" id="ProtNLM"/>
    </source>
</evidence>
<dbReference type="OrthoDB" id="9830588at2"/>
<comment type="caution">
    <text evidence="3">The sequence shown here is derived from an EMBL/GenBank/DDBJ whole genome shotgun (WGS) entry which is preliminary data.</text>
</comment>
<proteinExistence type="predicted"/>
<keyword evidence="1" id="KW-0175">Coiled coil</keyword>
<keyword evidence="2" id="KW-1133">Transmembrane helix</keyword>
<dbReference type="RefSeq" id="WP_126779639.1">
    <property type="nucleotide sequence ID" value="NZ_PIQC01000001.1"/>
</dbReference>
<protein>
    <recommendedName>
        <fullName evidence="5">Chemotaxis protein</fullName>
    </recommendedName>
</protein>
<evidence type="ECO:0000256" key="1">
    <source>
        <dbReference type="SAM" id="Coils"/>
    </source>
</evidence>
<evidence type="ECO:0000313" key="4">
    <source>
        <dbReference type="Proteomes" id="UP000288058"/>
    </source>
</evidence>
<dbReference type="Proteomes" id="UP000288058">
    <property type="component" value="Unassembled WGS sequence"/>
</dbReference>
<gene>
    <name evidence="3" type="ORF">CWI78_01660</name>
</gene>
<keyword evidence="2" id="KW-0812">Transmembrane</keyword>